<name>A0A0U1DL25_9MYCO</name>
<dbReference type="Pfam" id="PF13561">
    <property type="entry name" value="adh_short_C2"/>
    <property type="match status" value="1"/>
</dbReference>
<dbReference type="NCBIfam" id="NF009466">
    <property type="entry name" value="PRK12826.1-2"/>
    <property type="match status" value="1"/>
</dbReference>
<dbReference type="Gene3D" id="3.40.50.720">
    <property type="entry name" value="NAD(P)-binding Rossmann-like Domain"/>
    <property type="match status" value="1"/>
</dbReference>
<dbReference type="GO" id="GO:0032787">
    <property type="term" value="P:monocarboxylic acid metabolic process"/>
    <property type="evidence" value="ECO:0007669"/>
    <property type="project" value="UniProtKB-ARBA"/>
</dbReference>
<dbReference type="EMBL" id="CTEC01000002">
    <property type="protein sequence ID" value="CQD18611.1"/>
    <property type="molecule type" value="Genomic_DNA"/>
</dbReference>
<comment type="catalytic activity">
    <reaction evidence="6">
        <text>a (3R)-hydroxyacyl-[ACP] + NADP(+) = a 3-oxoacyl-[ACP] + NADPH + H(+)</text>
        <dbReference type="Rhea" id="RHEA:17397"/>
        <dbReference type="Rhea" id="RHEA-COMP:9916"/>
        <dbReference type="Rhea" id="RHEA-COMP:9945"/>
        <dbReference type="ChEBI" id="CHEBI:15378"/>
        <dbReference type="ChEBI" id="CHEBI:57783"/>
        <dbReference type="ChEBI" id="CHEBI:58349"/>
        <dbReference type="ChEBI" id="CHEBI:78776"/>
        <dbReference type="ChEBI" id="CHEBI:78827"/>
        <dbReference type="EC" id="1.1.1.100"/>
    </reaction>
    <physiologicalReaction direction="right-to-left" evidence="6">
        <dbReference type="Rhea" id="RHEA:17399"/>
    </physiologicalReaction>
</comment>
<keyword evidence="9" id="KW-1185">Reference proteome</keyword>
<organism evidence="8 9">
    <name type="scientific">Mycobacterium europaeum</name>
    <dbReference type="NCBI Taxonomy" id="761804"/>
    <lineage>
        <taxon>Bacteria</taxon>
        <taxon>Bacillati</taxon>
        <taxon>Actinomycetota</taxon>
        <taxon>Actinomycetes</taxon>
        <taxon>Mycobacteriales</taxon>
        <taxon>Mycobacteriaceae</taxon>
        <taxon>Mycobacterium</taxon>
        <taxon>Mycobacterium simiae complex</taxon>
    </lineage>
</organism>
<evidence type="ECO:0000256" key="6">
    <source>
        <dbReference type="ARBA" id="ARBA00047400"/>
    </source>
</evidence>
<dbReference type="InterPro" id="IPR020904">
    <property type="entry name" value="Sc_DH/Rdtase_CS"/>
</dbReference>
<reference evidence="9" key="1">
    <citation type="submission" date="2015-03" db="EMBL/GenBank/DDBJ databases">
        <authorList>
            <person name="Urmite Genomes"/>
        </authorList>
    </citation>
    <scope>NUCLEOTIDE SEQUENCE [LARGE SCALE GENOMIC DNA]</scope>
    <source>
        <strain evidence="9">CSUR P1344</strain>
    </source>
</reference>
<dbReference type="InterPro" id="IPR002347">
    <property type="entry name" value="SDR_fam"/>
</dbReference>
<dbReference type="AlphaFoldDB" id="A0A0U1DL25"/>
<feature type="domain" description="Ketoreductase" evidence="7">
    <location>
        <begin position="10"/>
        <end position="192"/>
    </location>
</feature>
<dbReference type="Proteomes" id="UP000199601">
    <property type="component" value="Unassembled WGS sequence"/>
</dbReference>
<dbReference type="PANTHER" id="PTHR42879">
    <property type="entry name" value="3-OXOACYL-(ACYL-CARRIER-PROTEIN) REDUCTASE"/>
    <property type="match status" value="1"/>
</dbReference>
<gene>
    <name evidence="8" type="ORF">BN000_04244</name>
</gene>
<dbReference type="PANTHER" id="PTHR42879:SF2">
    <property type="entry name" value="3-OXOACYL-[ACYL-CARRIER-PROTEIN] REDUCTASE FABG"/>
    <property type="match status" value="1"/>
</dbReference>
<dbReference type="NCBIfam" id="NF005559">
    <property type="entry name" value="PRK07231.1"/>
    <property type="match status" value="1"/>
</dbReference>
<dbReference type="PRINTS" id="PR00081">
    <property type="entry name" value="GDHRDH"/>
</dbReference>
<evidence type="ECO:0000313" key="8">
    <source>
        <dbReference type="EMBL" id="CQD18611.1"/>
    </source>
</evidence>
<dbReference type="InterPro" id="IPR036291">
    <property type="entry name" value="NAD(P)-bd_dom_sf"/>
</dbReference>
<evidence type="ECO:0000256" key="1">
    <source>
        <dbReference type="ARBA" id="ARBA00004191"/>
    </source>
</evidence>
<comment type="subcellular location">
    <subcellularLocation>
        <location evidence="1">Secreted</location>
        <location evidence="1">Cell wall</location>
    </subcellularLocation>
</comment>
<proteinExistence type="inferred from homology"/>
<accession>A0A0U1DL25</accession>
<dbReference type="InterPro" id="IPR050259">
    <property type="entry name" value="SDR"/>
</dbReference>
<dbReference type="PRINTS" id="PR00080">
    <property type="entry name" value="SDRFAMILY"/>
</dbReference>
<evidence type="ECO:0000259" key="7">
    <source>
        <dbReference type="SMART" id="SM00822"/>
    </source>
</evidence>
<dbReference type="InterPro" id="IPR057326">
    <property type="entry name" value="KR_dom"/>
</dbReference>
<dbReference type="FunFam" id="3.40.50.720:FF:000173">
    <property type="entry name" value="3-oxoacyl-[acyl-carrier protein] reductase"/>
    <property type="match status" value="1"/>
</dbReference>
<keyword evidence="3" id="KW-0134">Cell wall</keyword>
<dbReference type="SMART" id="SM00822">
    <property type="entry name" value="PKS_KR"/>
    <property type="match status" value="1"/>
</dbReference>
<dbReference type="SUPFAM" id="SSF51735">
    <property type="entry name" value="NAD(P)-binding Rossmann-fold domains"/>
    <property type="match status" value="1"/>
</dbReference>
<sequence length="253" mass="26718">MSNPVRLADRVAVVTGAGQGLGRAIAIRYAAEGARVAVVDINESTAQGVADEITASGGTAIAVPCDVSQRRAVNDAAARIAAELGTITVLVSNAGLTRPAMLWKMTDEQWSTVLDIHLNGSFYWLQAVVPGMQEAKKGHIIFTTSSAGINGTIGQINYASAKAALLGMTRSAARELAAYNIVVNAVAPAAATPMTENLRSNEKLNDNYLQRIPLKRWADPEEIAGTYVFLASDETDYMTGQVLAIDGGLVMVR</sequence>
<keyword evidence="3" id="KW-0964">Secreted</keyword>
<evidence type="ECO:0000256" key="2">
    <source>
        <dbReference type="ARBA" id="ARBA00006484"/>
    </source>
</evidence>
<dbReference type="RefSeq" id="WP_090422624.1">
    <property type="nucleotide sequence ID" value="NZ_CTEC01000002.1"/>
</dbReference>
<dbReference type="GO" id="GO:0004316">
    <property type="term" value="F:3-oxoacyl-[acyl-carrier-protein] reductase (NADPH) activity"/>
    <property type="evidence" value="ECO:0007669"/>
    <property type="project" value="UniProtKB-EC"/>
</dbReference>
<evidence type="ECO:0000256" key="3">
    <source>
        <dbReference type="ARBA" id="ARBA00022512"/>
    </source>
</evidence>
<comment type="similarity">
    <text evidence="2">Belongs to the short-chain dehydrogenases/reductases (SDR) family.</text>
</comment>
<keyword evidence="4" id="KW-0560">Oxidoreductase</keyword>
<evidence type="ECO:0000313" key="9">
    <source>
        <dbReference type="Proteomes" id="UP000199601"/>
    </source>
</evidence>
<evidence type="ECO:0000256" key="4">
    <source>
        <dbReference type="ARBA" id="ARBA00023002"/>
    </source>
</evidence>
<dbReference type="PROSITE" id="PS00061">
    <property type="entry name" value="ADH_SHORT"/>
    <property type="match status" value="1"/>
</dbReference>
<evidence type="ECO:0000256" key="5">
    <source>
        <dbReference type="ARBA" id="ARBA00040781"/>
    </source>
</evidence>
<protein>
    <recommendedName>
        <fullName evidence="5">3-oxoacyl-[acyl-carrier-protein] reductase MabA</fullName>
    </recommendedName>
</protein>